<evidence type="ECO:0000313" key="3">
    <source>
        <dbReference type="Proteomes" id="UP000284119"/>
    </source>
</evidence>
<name>A0ABX9P711_9GAMM</name>
<sequence length="188" mass="21795">MYQIRTMDISPVNPMLYLPGAPVCPEEPKGKMQRRKLMQNQINNIEKQGIKHGEEIASLNLRMGKVEQQLGQLTDVVTDTNLRVGKLEQQVCHIKEVVTEMNVRVEARFEKIDQRFEKIDQRFEKIDQRFARMDERFNALDVAVTKIPAIFAENAMKQNQSLIRVIQWIVSLMVVLVGVTFTAARYIH</sequence>
<accession>A0ABX9P711</accession>
<evidence type="ECO:0000256" key="1">
    <source>
        <dbReference type="SAM" id="Phobius"/>
    </source>
</evidence>
<reference evidence="2 3" key="1">
    <citation type="submission" date="2018-09" db="EMBL/GenBank/DDBJ databases">
        <authorList>
            <person name="Le Fleche-Mateos A."/>
        </authorList>
    </citation>
    <scope>NUCLEOTIDE SEQUENCE [LARGE SCALE GENOMIC DNA]</scope>
    <source>
        <strain evidence="2 3">DSM 30078</strain>
    </source>
</reference>
<protein>
    <recommendedName>
        <fullName evidence="4">t-SNARE coiled-coil homology domain-containing protein</fullName>
    </recommendedName>
</protein>
<dbReference type="RefSeq" id="WP_112167010.1">
    <property type="nucleotide sequence ID" value="NZ_JYDE01000017.1"/>
</dbReference>
<keyword evidence="1" id="KW-0472">Membrane</keyword>
<evidence type="ECO:0000313" key="2">
    <source>
        <dbReference type="EMBL" id="RJT15807.1"/>
    </source>
</evidence>
<keyword evidence="3" id="KW-1185">Reference proteome</keyword>
<keyword evidence="1" id="KW-1133">Transmembrane helix</keyword>
<proteinExistence type="predicted"/>
<evidence type="ECO:0008006" key="4">
    <source>
        <dbReference type="Google" id="ProtNLM"/>
    </source>
</evidence>
<dbReference type="SUPFAM" id="SSF57997">
    <property type="entry name" value="Tropomyosin"/>
    <property type="match status" value="1"/>
</dbReference>
<dbReference type="Proteomes" id="UP000284119">
    <property type="component" value="Unassembled WGS sequence"/>
</dbReference>
<feature type="transmembrane region" description="Helical" evidence="1">
    <location>
        <begin position="165"/>
        <end position="187"/>
    </location>
</feature>
<keyword evidence="1" id="KW-0812">Transmembrane</keyword>
<organism evidence="2 3">
    <name type="scientific">Rahnella inusitata</name>
    <dbReference type="NCBI Taxonomy" id="58169"/>
    <lineage>
        <taxon>Bacteria</taxon>
        <taxon>Pseudomonadati</taxon>
        <taxon>Pseudomonadota</taxon>
        <taxon>Gammaproteobacteria</taxon>
        <taxon>Enterobacterales</taxon>
        <taxon>Yersiniaceae</taxon>
        <taxon>Rahnella</taxon>
    </lineage>
</organism>
<comment type="caution">
    <text evidence="2">The sequence shown here is derived from an EMBL/GenBank/DDBJ whole genome shotgun (WGS) entry which is preliminary data.</text>
</comment>
<dbReference type="Gene3D" id="3.90.20.10">
    <property type="match status" value="1"/>
</dbReference>
<gene>
    <name evidence="2" type="ORF">D5396_01395</name>
</gene>
<dbReference type="EMBL" id="RAHG01000001">
    <property type="protein sequence ID" value="RJT15807.1"/>
    <property type="molecule type" value="Genomic_DNA"/>
</dbReference>